<dbReference type="Pfam" id="PF03190">
    <property type="entry name" value="Thioredox_DsbH"/>
    <property type="match status" value="1"/>
</dbReference>
<dbReference type="InterPro" id="IPR012341">
    <property type="entry name" value="6hp_glycosidase-like_sf"/>
</dbReference>
<dbReference type="GO" id="GO:0005975">
    <property type="term" value="P:carbohydrate metabolic process"/>
    <property type="evidence" value="ECO:0007669"/>
    <property type="project" value="InterPro"/>
</dbReference>
<dbReference type="PANTHER" id="PTHR42899">
    <property type="entry name" value="SPERMATOGENESIS-ASSOCIATED PROTEIN 20"/>
    <property type="match status" value="1"/>
</dbReference>
<comment type="caution">
    <text evidence="3">The sequence shown here is derived from an EMBL/GenBank/DDBJ whole genome shotgun (WGS) entry which is preliminary data.</text>
</comment>
<proteinExistence type="predicted"/>
<dbReference type="InterPro" id="IPR036249">
    <property type="entry name" value="Thioredoxin-like_sf"/>
</dbReference>
<dbReference type="InterPro" id="IPR008928">
    <property type="entry name" value="6-hairpin_glycosidase_sf"/>
</dbReference>
<dbReference type="CDD" id="cd02955">
    <property type="entry name" value="SSP411"/>
    <property type="match status" value="1"/>
</dbReference>
<protein>
    <submittedName>
        <fullName evidence="3">Thioredoxin domain-containing protein</fullName>
    </submittedName>
</protein>
<dbReference type="Gene3D" id="3.40.30.10">
    <property type="entry name" value="Glutaredoxin"/>
    <property type="match status" value="1"/>
</dbReference>
<sequence>MSAAMAKDLTPSAKGLENRLANETSPYLLQHKDNPVHWQPWDANALKTAQNLKRPILLSIGYSACHWCHVMAHESFENEAIAGVMNELFINIKVDREERPDIDDIYMSALHMMGEHGGWPLTMFLLPDGRPFWGGTYFPPIAKYGRPGFPDICREIARICQEENKKVLENADKLTEALNNKNNATLKTAGMEQLSPDLPLGVPKDLASEASENLARQIDLTYGGMQGAPKFPQPLIYDLLWQDWLRGGRDVSREAVLITLSGLCHGGIFDHVRGGFCRYAVDAEWLVPHFEKMIYDNALLLDLMGSVWKSTHNEMVKDRIEKTVGWLFNEMLINTSDITQSGDVAFTASLDADSEGEEGKYYVWSVAELKSLLGENFSTFAHTYRVTTPGNFPEGGAVNILNRLPPSLLNDGFDEEFQHTQSLNILAQAQSLRTPPGRDDKTLADWNGLIIAALARLAPVFQNINWLDKAAAAFAGILNTMSYEDDGFLKLSHAARGEARLDVSMAEDYANMADAALALFSATGRADYLTTAEKFIKTLESFYADSLGGFYMTASGAEALIARPHNNYDGATPNANGTMVGVYRRLSIFTGKQDYREKLENLIKTQAITAIKHYPQMPRYLTETENTRHQASCVIVGDPTESGFKLLLETAHAHPCPGLVVHPVLPGQDLPPHIPLEEAPKMGAVSDKMSFAFDQPTAYVCTHNACLPPAKSVEELTTRLNGFLHVSVLNFE</sequence>
<dbReference type="Proteomes" id="UP000252132">
    <property type="component" value="Unassembled WGS sequence"/>
</dbReference>
<dbReference type="AlphaFoldDB" id="A0A368E2R4"/>
<name>A0A368E2R4_9PROT</name>
<dbReference type="Gene3D" id="1.50.10.10">
    <property type="match status" value="1"/>
</dbReference>
<dbReference type="SUPFAM" id="SSF48208">
    <property type="entry name" value="Six-hairpin glycosidases"/>
    <property type="match status" value="1"/>
</dbReference>
<keyword evidence="1" id="KW-0175">Coiled coil</keyword>
<accession>A0A368E2R4</accession>
<evidence type="ECO:0000313" key="4">
    <source>
        <dbReference type="Proteomes" id="UP000252132"/>
    </source>
</evidence>
<dbReference type="SUPFAM" id="SSF52833">
    <property type="entry name" value="Thioredoxin-like"/>
    <property type="match status" value="1"/>
</dbReference>
<gene>
    <name evidence="3" type="ORF">DBW69_00160</name>
</gene>
<feature type="domain" description="Spermatogenesis-associated protein 20-like TRX" evidence="2">
    <location>
        <begin position="17"/>
        <end position="178"/>
    </location>
</feature>
<organism evidence="3 4">
    <name type="scientific">PS1 clade bacterium</name>
    <dbReference type="NCBI Taxonomy" id="2175152"/>
    <lineage>
        <taxon>Bacteria</taxon>
        <taxon>Pseudomonadati</taxon>
        <taxon>Pseudomonadota</taxon>
        <taxon>Alphaproteobacteria</taxon>
        <taxon>PS1 clade</taxon>
    </lineage>
</organism>
<evidence type="ECO:0000256" key="1">
    <source>
        <dbReference type="SAM" id="Coils"/>
    </source>
</evidence>
<dbReference type="EMBL" id="QOQF01000001">
    <property type="protein sequence ID" value="RCL78390.1"/>
    <property type="molecule type" value="Genomic_DNA"/>
</dbReference>
<dbReference type="PANTHER" id="PTHR42899:SF1">
    <property type="entry name" value="SPERMATOGENESIS-ASSOCIATED PROTEIN 20"/>
    <property type="match status" value="1"/>
</dbReference>
<dbReference type="InterPro" id="IPR024705">
    <property type="entry name" value="Ssp411"/>
</dbReference>
<feature type="coiled-coil region" evidence="1">
    <location>
        <begin position="157"/>
        <end position="184"/>
    </location>
</feature>
<evidence type="ECO:0000313" key="3">
    <source>
        <dbReference type="EMBL" id="RCL78390.1"/>
    </source>
</evidence>
<reference evidence="3 4" key="1">
    <citation type="journal article" date="2018" name="Microbiome">
        <title>Fine metagenomic profile of the Mediterranean stratified and mixed water columns revealed by assembly and recruitment.</title>
        <authorList>
            <person name="Haro-Moreno J.M."/>
            <person name="Lopez-Perez M."/>
            <person name="De La Torre J.R."/>
            <person name="Picazo A."/>
            <person name="Camacho A."/>
            <person name="Rodriguez-Valera F."/>
        </authorList>
    </citation>
    <scope>NUCLEOTIDE SEQUENCE [LARGE SCALE GENOMIC DNA]</scope>
    <source>
        <strain evidence="3">MED-G55</strain>
    </source>
</reference>
<dbReference type="InterPro" id="IPR004879">
    <property type="entry name" value="Ssp411-like_TRX"/>
</dbReference>
<dbReference type="PIRSF" id="PIRSF006402">
    <property type="entry name" value="UCP006402_thioredoxin"/>
    <property type="match status" value="1"/>
</dbReference>
<evidence type="ECO:0000259" key="2">
    <source>
        <dbReference type="Pfam" id="PF03190"/>
    </source>
</evidence>